<gene>
    <name evidence="1" type="ORF">WA026_001295</name>
</gene>
<protein>
    <submittedName>
        <fullName evidence="1">Uncharacterized protein</fullName>
    </submittedName>
</protein>
<name>A0AAW1UPH5_9CUCU</name>
<keyword evidence="2" id="KW-1185">Reference proteome</keyword>
<evidence type="ECO:0000313" key="2">
    <source>
        <dbReference type="Proteomes" id="UP001431783"/>
    </source>
</evidence>
<dbReference type="EMBL" id="JARQZJ010000091">
    <property type="protein sequence ID" value="KAK9883093.1"/>
    <property type="molecule type" value="Genomic_DNA"/>
</dbReference>
<sequence length="138" mass="16336">MRNEMLIAENFNEYFVTSIDKLVDRIPSETDVENILRNVEKHDIFGRFSEIKMKELKITVKKFEQVNTGEYGISILQWIFHFLIEYPLEMPRLIVFDELTPSCGEFITSLVRFIEYSALEDYITVHQEFGARIIENTC</sequence>
<dbReference type="AlphaFoldDB" id="A0AAW1UPH5"/>
<reference evidence="1 2" key="1">
    <citation type="submission" date="2023-03" db="EMBL/GenBank/DDBJ databases">
        <title>Genome insight into feeding habits of ladybird beetles.</title>
        <authorList>
            <person name="Li H.-S."/>
            <person name="Huang Y.-H."/>
            <person name="Pang H."/>
        </authorList>
    </citation>
    <scope>NUCLEOTIDE SEQUENCE [LARGE SCALE GENOMIC DNA]</scope>
    <source>
        <strain evidence="1">SYSU_2023b</strain>
        <tissue evidence="1">Whole body</tissue>
    </source>
</reference>
<evidence type="ECO:0000313" key="1">
    <source>
        <dbReference type="EMBL" id="KAK9883093.1"/>
    </source>
</evidence>
<accession>A0AAW1UPH5</accession>
<dbReference type="Proteomes" id="UP001431783">
    <property type="component" value="Unassembled WGS sequence"/>
</dbReference>
<comment type="caution">
    <text evidence="1">The sequence shown here is derived from an EMBL/GenBank/DDBJ whole genome shotgun (WGS) entry which is preliminary data.</text>
</comment>
<proteinExistence type="predicted"/>
<organism evidence="1 2">
    <name type="scientific">Henosepilachna vigintioctopunctata</name>
    <dbReference type="NCBI Taxonomy" id="420089"/>
    <lineage>
        <taxon>Eukaryota</taxon>
        <taxon>Metazoa</taxon>
        <taxon>Ecdysozoa</taxon>
        <taxon>Arthropoda</taxon>
        <taxon>Hexapoda</taxon>
        <taxon>Insecta</taxon>
        <taxon>Pterygota</taxon>
        <taxon>Neoptera</taxon>
        <taxon>Endopterygota</taxon>
        <taxon>Coleoptera</taxon>
        <taxon>Polyphaga</taxon>
        <taxon>Cucujiformia</taxon>
        <taxon>Coccinelloidea</taxon>
        <taxon>Coccinellidae</taxon>
        <taxon>Epilachninae</taxon>
        <taxon>Epilachnini</taxon>
        <taxon>Henosepilachna</taxon>
    </lineage>
</organism>